<feature type="compositionally biased region" description="Polar residues" evidence="1">
    <location>
        <begin position="8"/>
        <end position="23"/>
    </location>
</feature>
<organism evidence="2">
    <name type="scientific">Oryza sativa subsp. japonica</name>
    <name type="common">Rice</name>
    <dbReference type="NCBI Taxonomy" id="39947"/>
    <lineage>
        <taxon>Eukaryota</taxon>
        <taxon>Viridiplantae</taxon>
        <taxon>Streptophyta</taxon>
        <taxon>Embryophyta</taxon>
        <taxon>Tracheophyta</taxon>
        <taxon>Spermatophyta</taxon>
        <taxon>Magnoliopsida</taxon>
        <taxon>Liliopsida</taxon>
        <taxon>Poales</taxon>
        <taxon>Poaceae</taxon>
        <taxon>BOP clade</taxon>
        <taxon>Oryzoideae</taxon>
        <taxon>Oryzeae</taxon>
        <taxon>Oryzinae</taxon>
        <taxon>Oryza</taxon>
        <taxon>Oryza sativa</taxon>
    </lineage>
</organism>
<evidence type="ECO:0000256" key="1">
    <source>
        <dbReference type="SAM" id="MobiDB-lite"/>
    </source>
</evidence>
<feature type="region of interest" description="Disordered" evidence="1">
    <location>
        <begin position="1"/>
        <end position="147"/>
    </location>
</feature>
<reference evidence="2" key="1">
    <citation type="journal article" date="2005" name="BMC Biol.">
        <title>The sequence of rice chromosomes 11 and 12, rich in disease resistance genes and recent gene duplications.</title>
        <authorList>
            <consortium name="The rice chromosomes 11 and 12 sequencing consortia"/>
        </authorList>
    </citation>
    <scope>NUCLEOTIDE SEQUENCE [LARGE SCALE GENOMIC DNA]</scope>
</reference>
<reference evidence="2" key="3">
    <citation type="submission" date="2006-01" db="EMBL/GenBank/DDBJ databases">
        <authorList>
            <person name="Buell R."/>
        </authorList>
    </citation>
    <scope>NUCLEOTIDE SEQUENCE</scope>
</reference>
<accession>Q2R340</accession>
<proteinExistence type="predicted"/>
<gene>
    <name evidence="2" type="ordered locus">LOC_Os11g33230</name>
</gene>
<evidence type="ECO:0000313" key="2">
    <source>
        <dbReference type="EMBL" id="ABA94100.1"/>
    </source>
</evidence>
<feature type="compositionally biased region" description="Low complexity" evidence="1">
    <location>
        <begin position="119"/>
        <end position="133"/>
    </location>
</feature>
<reference evidence="2" key="2">
    <citation type="submission" date="2005-04" db="EMBL/GenBank/DDBJ databases">
        <authorList>
            <person name="Buell C.R."/>
            <person name="Wing R.A."/>
            <person name="McCombie W.A."/>
            <person name="Ouyang S."/>
        </authorList>
    </citation>
    <scope>NUCLEOTIDE SEQUENCE</scope>
</reference>
<dbReference type="AlphaFoldDB" id="Q2R340"/>
<protein>
    <submittedName>
        <fullName evidence="2">Uncharacterized protein</fullName>
    </submittedName>
</protein>
<feature type="compositionally biased region" description="Low complexity" evidence="1">
    <location>
        <begin position="80"/>
        <end position="89"/>
    </location>
</feature>
<feature type="compositionally biased region" description="Basic and acidic residues" evidence="1">
    <location>
        <begin position="33"/>
        <end position="48"/>
    </location>
</feature>
<name>Q2R340_ORYSJ</name>
<sequence>MEGIPGWASQNLKQPDKGTTSHNGCPGSSRMRRGGERQAPREVDDGDGRAAWPTATTCAVADDDERAGWPMTSIARSPSLRRGVVAVAVEGRRRRSGGGVGLAGSGLEQRRRRLAGEVSARSPSSRSPLSLQPSPSPSPTPDSATPCCLTGRLADNSTLNSDTPGTPAQRRLTGRLADNWLALLFKAAELLLAVAMASGGADRRAGGAVGERRG</sequence>
<dbReference type="EMBL" id="DP000010">
    <property type="protein sequence ID" value="ABA94100.1"/>
    <property type="molecule type" value="Genomic_DNA"/>
</dbReference>